<protein>
    <submittedName>
        <fullName evidence="1">Uncharacterized protein</fullName>
    </submittedName>
</protein>
<keyword evidence="2" id="KW-1185">Reference proteome</keyword>
<dbReference type="EMBL" id="JBHUDJ010000009">
    <property type="protein sequence ID" value="MFD1588248.1"/>
    <property type="molecule type" value="Genomic_DNA"/>
</dbReference>
<sequence>MAESEVFTVDERYEGFEFTLHNQTQSAVAVETTNGWEITAHSSDGWEQIATQDGVGTDGKRTLDCEEKHTWHLALFEHPTPHGRTTTYVFVDLFEGLYKFTVTGSLETGEELTREAQFEVRRRLPSETRTDD</sequence>
<reference evidence="1 2" key="1">
    <citation type="journal article" date="2019" name="Int. J. Syst. Evol. Microbiol.">
        <title>The Global Catalogue of Microorganisms (GCM) 10K type strain sequencing project: providing services to taxonomists for standard genome sequencing and annotation.</title>
        <authorList>
            <consortium name="The Broad Institute Genomics Platform"/>
            <consortium name="The Broad Institute Genome Sequencing Center for Infectious Disease"/>
            <person name="Wu L."/>
            <person name="Ma J."/>
        </authorList>
    </citation>
    <scope>NUCLEOTIDE SEQUENCE [LARGE SCALE GENOMIC DNA]</scope>
    <source>
        <strain evidence="1 2">CGMCC 1.12125</strain>
    </source>
</reference>
<comment type="caution">
    <text evidence="1">The sequence shown here is derived from an EMBL/GenBank/DDBJ whole genome shotgun (WGS) entry which is preliminary data.</text>
</comment>
<dbReference type="Proteomes" id="UP001597119">
    <property type="component" value="Unassembled WGS sequence"/>
</dbReference>
<organism evidence="1 2">
    <name type="scientific">Halorientalis brevis</name>
    <dbReference type="NCBI Taxonomy" id="1126241"/>
    <lineage>
        <taxon>Archaea</taxon>
        <taxon>Methanobacteriati</taxon>
        <taxon>Methanobacteriota</taxon>
        <taxon>Stenosarchaea group</taxon>
        <taxon>Halobacteria</taxon>
        <taxon>Halobacteriales</taxon>
        <taxon>Haloarculaceae</taxon>
        <taxon>Halorientalis</taxon>
    </lineage>
</organism>
<evidence type="ECO:0000313" key="2">
    <source>
        <dbReference type="Proteomes" id="UP001597119"/>
    </source>
</evidence>
<name>A0ABD6CFR8_9EURY</name>
<proteinExistence type="predicted"/>
<accession>A0ABD6CFR8</accession>
<gene>
    <name evidence="1" type="ORF">ACFR9U_14800</name>
</gene>
<dbReference type="RefSeq" id="WP_247381550.1">
    <property type="nucleotide sequence ID" value="NZ_JALLGV010000011.1"/>
</dbReference>
<evidence type="ECO:0000313" key="1">
    <source>
        <dbReference type="EMBL" id="MFD1588248.1"/>
    </source>
</evidence>
<dbReference type="AlphaFoldDB" id="A0ABD6CFR8"/>